<reference evidence="7 8" key="1">
    <citation type="submission" date="2022-07" db="EMBL/GenBank/DDBJ databases">
        <authorList>
            <person name="Xamxidin M."/>
            <person name="Wu M."/>
        </authorList>
    </citation>
    <scope>NUCLEOTIDE SEQUENCE [LARGE SCALE GENOMIC DNA]</scope>
    <source>
        <strain evidence="7 8">NBRC 111650</strain>
    </source>
</reference>
<dbReference type="HAMAP" id="MF_00337">
    <property type="entry name" value="Exonuc_7_S"/>
    <property type="match status" value="1"/>
</dbReference>
<dbReference type="PANTHER" id="PTHR34137:SF1">
    <property type="entry name" value="EXODEOXYRIBONUCLEASE 7 SMALL SUBUNIT"/>
    <property type="match status" value="1"/>
</dbReference>
<accession>A0ABT1WGA5</accession>
<comment type="function">
    <text evidence="6">Bidirectionally degrades single-stranded DNA into large acid-insoluble oligonucleotides, which are then degraded further into small acid-soluble oligonucleotides.</text>
</comment>
<dbReference type="SUPFAM" id="SSF116842">
    <property type="entry name" value="XseB-like"/>
    <property type="match status" value="1"/>
</dbReference>
<evidence type="ECO:0000313" key="8">
    <source>
        <dbReference type="Proteomes" id="UP001204142"/>
    </source>
</evidence>
<gene>
    <name evidence="6 7" type="primary">xseB</name>
    <name evidence="7" type="ORF">NQT62_08890</name>
</gene>
<proteinExistence type="inferred from homology"/>
<comment type="catalytic activity">
    <reaction evidence="6">
        <text>Exonucleolytic cleavage in either 5'- to 3'- or 3'- to 5'-direction to yield nucleoside 5'-phosphates.</text>
        <dbReference type="EC" id="3.1.11.6"/>
    </reaction>
</comment>
<dbReference type="InterPro" id="IPR037004">
    <property type="entry name" value="Exonuc_VII_ssu_sf"/>
</dbReference>
<dbReference type="Pfam" id="PF02609">
    <property type="entry name" value="Exonuc_VII_S"/>
    <property type="match status" value="1"/>
</dbReference>
<evidence type="ECO:0000256" key="1">
    <source>
        <dbReference type="ARBA" id="ARBA00009998"/>
    </source>
</evidence>
<comment type="subunit">
    <text evidence="6">Heterooligomer composed of large and small subunits.</text>
</comment>
<protein>
    <recommendedName>
        <fullName evidence="6">Exodeoxyribonuclease 7 small subunit</fullName>
        <ecNumber evidence="6">3.1.11.6</ecNumber>
    </recommendedName>
    <alternativeName>
        <fullName evidence="6">Exodeoxyribonuclease VII small subunit</fullName>
        <shortName evidence="6">Exonuclease VII small subunit</shortName>
    </alternativeName>
</protein>
<dbReference type="EMBL" id="JANIGO010000002">
    <property type="protein sequence ID" value="MCQ8896546.1"/>
    <property type="molecule type" value="Genomic_DNA"/>
</dbReference>
<name>A0ABT1WGA5_9BURK</name>
<dbReference type="NCBIfam" id="TIGR01280">
    <property type="entry name" value="xseB"/>
    <property type="match status" value="1"/>
</dbReference>
<keyword evidence="2 6" id="KW-0963">Cytoplasm</keyword>
<evidence type="ECO:0000256" key="4">
    <source>
        <dbReference type="ARBA" id="ARBA00022801"/>
    </source>
</evidence>
<dbReference type="EC" id="3.1.11.6" evidence="6"/>
<keyword evidence="3 6" id="KW-0540">Nuclease</keyword>
<evidence type="ECO:0000256" key="6">
    <source>
        <dbReference type="HAMAP-Rule" id="MF_00337"/>
    </source>
</evidence>
<keyword evidence="8" id="KW-1185">Reference proteome</keyword>
<comment type="caution">
    <text evidence="7">The sequence shown here is derived from an EMBL/GenBank/DDBJ whole genome shotgun (WGS) entry which is preliminary data.</text>
</comment>
<keyword evidence="5 6" id="KW-0269">Exonuclease</keyword>
<dbReference type="InterPro" id="IPR003761">
    <property type="entry name" value="Exonuc_VII_S"/>
</dbReference>
<comment type="similarity">
    <text evidence="1 6">Belongs to the XseB family.</text>
</comment>
<evidence type="ECO:0000256" key="2">
    <source>
        <dbReference type="ARBA" id="ARBA00022490"/>
    </source>
</evidence>
<dbReference type="Gene3D" id="1.10.287.1040">
    <property type="entry name" value="Exonuclease VII, small subunit"/>
    <property type="match status" value="1"/>
</dbReference>
<comment type="subcellular location">
    <subcellularLocation>
        <location evidence="6">Cytoplasm</location>
    </subcellularLocation>
</comment>
<dbReference type="Proteomes" id="UP001204142">
    <property type="component" value="Unassembled WGS sequence"/>
</dbReference>
<evidence type="ECO:0000256" key="5">
    <source>
        <dbReference type="ARBA" id="ARBA00022839"/>
    </source>
</evidence>
<keyword evidence="4 6" id="KW-0378">Hydrolase</keyword>
<evidence type="ECO:0000256" key="3">
    <source>
        <dbReference type="ARBA" id="ARBA00022722"/>
    </source>
</evidence>
<dbReference type="RefSeq" id="WP_256764325.1">
    <property type="nucleotide sequence ID" value="NZ_JANIGO010000002.1"/>
</dbReference>
<evidence type="ECO:0000313" key="7">
    <source>
        <dbReference type="EMBL" id="MCQ8896546.1"/>
    </source>
</evidence>
<sequence length="85" mass="9200">MSKKSVNAAADDLLSQPESFESAMAELEALVDGMDEQGLGLDQLVKDYKRGALLVKYCRDRLQQVREEVKQIEAGLASDAGGDPS</sequence>
<dbReference type="PANTHER" id="PTHR34137">
    <property type="entry name" value="EXODEOXYRIBONUCLEASE 7 SMALL SUBUNIT"/>
    <property type="match status" value="1"/>
</dbReference>
<dbReference type="GO" id="GO:0008855">
    <property type="term" value="F:exodeoxyribonuclease VII activity"/>
    <property type="evidence" value="ECO:0007669"/>
    <property type="project" value="UniProtKB-EC"/>
</dbReference>
<organism evidence="7 8">
    <name type="scientific">Limnobacter humi</name>
    <dbReference type="NCBI Taxonomy" id="1778671"/>
    <lineage>
        <taxon>Bacteria</taxon>
        <taxon>Pseudomonadati</taxon>
        <taxon>Pseudomonadota</taxon>
        <taxon>Betaproteobacteria</taxon>
        <taxon>Burkholderiales</taxon>
        <taxon>Burkholderiaceae</taxon>
        <taxon>Limnobacter</taxon>
    </lineage>
</organism>